<evidence type="ECO:0000313" key="5">
    <source>
        <dbReference type="Proteomes" id="UP000663852"/>
    </source>
</evidence>
<dbReference type="Proteomes" id="UP000663852">
    <property type="component" value="Unassembled WGS sequence"/>
</dbReference>
<dbReference type="PANTHER" id="PTHR19857:SF8">
    <property type="entry name" value="ANGIO-ASSOCIATED MIGRATORY CELL PROTEIN"/>
    <property type="match status" value="1"/>
</dbReference>
<protein>
    <recommendedName>
        <fullName evidence="6">Angio-associated migratory cell protein</fullName>
    </recommendedName>
</protein>
<evidence type="ECO:0000256" key="2">
    <source>
        <dbReference type="ARBA" id="ARBA00022737"/>
    </source>
</evidence>
<dbReference type="SMART" id="SM00320">
    <property type="entry name" value="WD40"/>
    <property type="match status" value="8"/>
</dbReference>
<dbReference type="OrthoDB" id="10261640at2759"/>
<dbReference type="Pfam" id="PF00400">
    <property type="entry name" value="WD40"/>
    <property type="match status" value="1"/>
</dbReference>
<dbReference type="SUPFAM" id="SSF50998">
    <property type="entry name" value="Quinoprotein alcohol dehydrogenase-like"/>
    <property type="match status" value="1"/>
</dbReference>
<dbReference type="InterPro" id="IPR011047">
    <property type="entry name" value="Quinoprotein_ADH-like_sf"/>
</dbReference>
<evidence type="ECO:0000256" key="3">
    <source>
        <dbReference type="SAM" id="MobiDB-lite"/>
    </source>
</evidence>
<reference evidence="4" key="1">
    <citation type="submission" date="2021-02" db="EMBL/GenBank/DDBJ databases">
        <authorList>
            <person name="Nowell W R."/>
        </authorList>
    </citation>
    <scope>NUCLEOTIDE SEQUENCE</scope>
</reference>
<proteinExistence type="predicted"/>
<organism evidence="4 5">
    <name type="scientific">Adineta ricciae</name>
    <name type="common">Rotifer</name>
    <dbReference type="NCBI Taxonomy" id="249248"/>
    <lineage>
        <taxon>Eukaryota</taxon>
        <taxon>Metazoa</taxon>
        <taxon>Spiralia</taxon>
        <taxon>Gnathifera</taxon>
        <taxon>Rotifera</taxon>
        <taxon>Eurotatoria</taxon>
        <taxon>Bdelloidea</taxon>
        <taxon>Adinetida</taxon>
        <taxon>Adinetidae</taxon>
        <taxon>Adineta</taxon>
    </lineage>
</organism>
<dbReference type="PANTHER" id="PTHR19857">
    <property type="entry name" value="MITOCHONDRIAL DIVISION PROTEIN 1-RELATED"/>
    <property type="match status" value="1"/>
</dbReference>
<dbReference type="AlphaFoldDB" id="A0A814FHN4"/>
<feature type="compositionally biased region" description="Acidic residues" evidence="3">
    <location>
        <begin position="45"/>
        <end position="65"/>
    </location>
</feature>
<gene>
    <name evidence="4" type="ORF">EDS130_LOCUS13899</name>
</gene>
<keyword evidence="1" id="KW-0853">WD repeat</keyword>
<keyword evidence="2" id="KW-0677">Repeat</keyword>
<feature type="region of interest" description="Disordered" evidence="3">
    <location>
        <begin position="316"/>
        <end position="345"/>
    </location>
</feature>
<feature type="region of interest" description="Disordered" evidence="3">
    <location>
        <begin position="40"/>
        <end position="68"/>
    </location>
</feature>
<dbReference type="InterPro" id="IPR051179">
    <property type="entry name" value="WD_repeat_multifunction"/>
</dbReference>
<dbReference type="InterPro" id="IPR015943">
    <property type="entry name" value="WD40/YVTN_repeat-like_dom_sf"/>
</dbReference>
<evidence type="ECO:0000256" key="1">
    <source>
        <dbReference type="ARBA" id="ARBA00022574"/>
    </source>
</evidence>
<sequence length="460" mass="51159">MKDKNSPERRAHADSDDDENIHIDANDAFEIIDVDSSAENHLDALDIDDPMEDEHGQEEEEEEDDSLLKLSHHKPDSSIFTVSIDPRTQARVCSGGEDDRCLVWRLDTGELIHEYPPFDDSVHQVCWSFDGKYLCACDMRGQIRCWTDNADGIPTTEVWSFHTGNDIELMRFHPSAHVLFVGTNDSQLWLFKIPSGEYKIMHGGGDTEITTLEVLSNANASFIDTLDTRKQCISGYGNGHIKLWDLKQCSIVWQYDNSGEGDAAAANNNNNKCISMCLNDEQTLIACGSADGNCRVLNLNNGKLLSSFACFQPSLTKSSTRGDGVDDDDGGEDDEDAGSNEDETARSVESVIFGTGHLLICGTLSGYIYIWDINTKQLRSTLNLQSGIVKCLLNEGYLLYTACLDGHIRLMDIRNGEPLKEWKSGGGQDCGIMDMVITKDKRHILCAYTQGLCRVFKLKE</sequence>
<comment type="caution">
    <text evidence="4">The sequence shown here is derived from an EMBL/GenBank/DDBJ whole genome shotgun (WGS) entry which is preliminary data.</text>
</comment>
<name>A0A814FHN4_ADIRI</name>
<feature type="region of interest" description="Disordered" evidence="3">
    <location>
        <begin position="1"/>
        <end position="24"/>
    </location>
</feature>
<dbReference type="EMBL" id="CAJNOJ010000056">
    <property type="protein sequence ID" value="CAF0981484.1"/>
    <property type="molecule type" value="Genomic_DNA"/>
</dbReference>
<feature type="compositionally biased region" description="Acidic residues" evidence="3">
    <location>
        <begin position="325"/>
        <end position="342"/>
    </location>
</feature>
<evidence type="ECO:0000313" key="4">
    <source>
        <dbReference type="EMBL" id="CAF0981484.1"/>
    </source>
</evidence>
<dbReference type="Gene3D" id="2.130.10.10">
    <property type="entry name" value="YVTN repeat-like/Quinoprotein amine dehydrogenase"/>
    <property type="match status" value="1"/>
</dbReference>
<accession>A0A814FHN4</accession>
<dbReference type="InterPro" id="IPR001680">
    <property type="entry name" value="WD40_rpt"/>
</dbReference>
<evidence type="ECO:0008006" key="6">
    <source>
        <dbReference type="Google" id="ProtNLM"/>
    </source>
</evidence>